<dbReference type="eggNOG" id="COG0681">
    <property type="taxonomic scope" value="Bacteria"/>
</dbReference>
<comment type="similarity">
    <text evidence="2 7">Belongs to the peptidase S26 family.</text>
</comment>
<keyword evidence="5 7" id="KW-0378">Hydrolase</keyword>
<evidence type="ECO:0000256" key="4">
    <source>
        <dbReference type="ARBA" id="ARBA00019232"/>
    </source>
</evidence>
<dbReference type="EMBL" id="APMP01000020">
    <property type="protein sequence ID" value="ENZ81197.1"/>
    <property type="molecule type" value="Genomic_DNA"/>
</dbReference>
<evidence type="ECO:0000256" key="6">
    <source>
        <dbReference type="PIRSR" id="PIRSR600223-1"/>
    </source>
</evidence>
<evidence type="ECO:0000256" key="1">
    <source>
        <dbReference type="ARBA" id="ARBA00000677"/>
    </source>
</evidence>
<organism evidence="9 10">
    <name type="scientific">Caulobacter vibrioides OR37</name>
    <dbReference type="NCBI Taxonomy" id="1292034"/>
    <lineage>
        <taxon>Bacteria</taxon>
        <taxon>Pseudomonadati</taxon>
        <taxon>Pseudomonadota</taxon>
        <taxon>Alphaproteobacteria</taxon>
        <taxon>Caulobacterales</taxon>
        <taxon>Caulobacteraceae</taxon>
        <taxon>Caulobacter</taxon>
    </lineage>
</organism>
<sequence precursor="true">MTENPAPTASPAAPSSASLWREVVEIVRTVAIALGVALALRIVLFQPFTIPSSSMEPGLVTGDYIVVSKLAYGWSRASFPLNPPLFQGRFLERQAQRGDVVVFRLPRDPSQTWIKRVIGLPGDHVQIRRGQVFVNGTALPQTAIGPTQDHDAPDRTVMQVGETTPNGRAYVTYDGGPGQPGDDTDVYVVPAGYYFVMGDNRDNSLDSRFSPSMGGVGLLPAENLVGRAKIVMLSWKPGASLLKPWTWLDLQWDRFFRVIR</sequence>
<comment type="subcellular location">
    <subcellularLocation>
        <location evidence="7">Membrane</location>
        <topology evidence="7">Single-pass type II membrane protein</topology>
    </subcellularLocation>
</comment>
<dbReference type="OrthoDB" id="9815782at2"/>
<feature type="active site" evidence="6">
    <location>
        <position position="54"/>
    </location>
</feature>
<evidence type="ECO:0000313" key="9">
    <source>
        <dbReference type="EMBL" id="ENZ81197.1"/>
    </source>
</evidence>
<dbReference type="Pfam" id="PF10502">
    <property type="entry name" value="Peptidase_S26"/>
    <property type="match status" value="1"/>
</dbReference>
<dbReference type="AlphaFoldDB" id="R0EJA5"/>
<gene>
    <name evidence="9" type="ORF">OR37_02905</name>
</gene>
<dbReference type="GO" id="GO:0009003">
    <property type="term" value="F:signal peptidase activity"/>
    <property type="evidence" value="ECO:0007669"/>
    <property type="project" value="UniProtKB-EC"/>
</dbReference>
<dbReference type="PATRIC" id="fig|1292034.3.peg.2888"/>
<evidence type="ECO:0000256" key="3">
    <source>
        <dbReference type="ARBA" id="ARBA00013208"/>
    </source>
</evidence>
<dbReference type="PANTHER" id="PTHR43390:SF1">
    <property type="entry name" value="CHLOROPLAST PROCESSING PEPTIDASE"/>
    <property type="match status" value="1"/>
</dbReference>
<dbReference type="InterPro" id="IPR019758">
    <property type="entry name" value="Pept_S26A_signal_pept_1_CS"/>
</dbReference>
<protein>
    <recommendedName>
        <fullName evidence="4 7">Signal peptidase I</fullName>
        <ecNumber evidence="3 7">3.4.21.89</ecNumber>
    </recommendedName>
</protein>
<accession>R0EJA5</accession>
<feature type="domain" description="Peptidase S26" evidence="8">
    <location>
        <begin position="24"/>
        <end position="232"/>
    </location>
</feature>
<dbReference type="PROSITE" id="PS00761">
    <property type="entry name" value="SPASE_I_3"/>
    <property type="match status" value="1"/>
</dbReference>
<dbReference type="NCBIfam" id="TIGR02227">
    <property type="entry name" value="sigpep_I_bact"/>
    <property type="match status" value="1"/>
</dbReference>
<dbReference type="Proteomes" id="UP000013063">
    <property type="component" value="Unassembled WGS sequence"/>
</dbReference>
<comment type="catalytic activity">
    <reaction evidence="1 7">
        <text>Cleavage of hydrophobic, N-terminal signal or leader sequences from secreted and periplasmic proteins.</text>
        <dbReference type="EC" id="3.4.21.89"/>
    </reaction>
</comment>
<dbReference type="InterPro" id="IPR036286">
    <property type="entry name" value="LexA/Signal_pep-like_sf"/>
</dbReference>
<comment type="caution">
    <text evidence="9">The sequence shown here is derived from an EMBL/GenBank/DDBJ whole genome shotgun (WGS) entry which is preliminary data.</text>
</comment>
<dbReference type="PROSITE" id="PS00760">
    <property type="entry name" value="SPASE_I_2"/>
    <property type="match status" value="1"/>
</dbReference>
<dbReference type="GO" id="GO:0004252">
    <property type="term" value="F:serine-type endopeptidase activity"/>
    <property type="evidence" value="ECO:0007669"/>
    <property type="project" value="InterPro"/>
</dbReference>
<evidence type="ECO:0000256" key="5">
    <source>
        <dbReference type="ARBA" id="ARBA00022801"/>
    </source>
</evidence>
<dbReference type="GO" id="GO:0006465">
    <property type="term" value="P:signal peptide processing"/>
    <property type="evidence" value="ECO:0007669"/>
    <property type="project" value="InterPro"/>
</dbReference>
<name>R0EJA5_CAUVI</name>
<evidence type="ECO:0000256" key="7">
    <source>
        <dbReference type="RuleBase" id="RU362042"/>
    </source>
</evidence>
<dbReference type="InterPro" id="IPR019533">
    <property type="entry name" value="Peptidase_S26"/>
</dbReference>
<dbReference type="PRINTS" id="PR00727">
    <property type="entry name" value="LEADERPTASE"/>
</dbReference>
<feature type="active site" evidence="6">
    <location>
        <position position="115"/>
    </location>
</feature>
<dbReference type="InterPro" id="IPR019757">
    <property type="entry name" value="Pept_S26A_signal_pept_1_Lys-AS"/>
</dbReference>
<keyword evidence="7" id="KW-0645">Protease</keyword>
<dbReference type="CDD" id="cd06530">
    <property type="entry name" value="S26_SPase_I"/>
    <property type="match status" value="1"/>
</dbReference>
<dbReference type="EC" id="3.4.21.89" evidence="3 7"/>
<dbReference type="GO" id="GO:0016020">
    <property type="term" value="C:membrane"/>
    <property type="evidence" value="ECO:0007669"/>
    <property type="project" value="UniProtKB-SubCell"/>
</dbReference>
<reference evidence="9 10" key="1">
    <citation type="journal article" date="2013" name="Genome Announc.">
        <title>Draft Genome Sequence for Caulobacter sp. Strain OR37, a Bacterium Tolerant to Heavy Metals.</title>
        <authorList>
            <person name="Utturkar S.M."/>
            <person name="Bollmann A."/>
            <person name="Brzoska R.M."/>
            <person name="Klingeman D.M."/>
            <person name="Epstein S.E."/>
            <person name="Palumbo A.V."/>
            <person name="Brown S.D."/>
        </authorList>
    </citation>
    <scope>NUCLEOTIDE SEQUENCE [LARGE SCALE GENOMIC DNA]</scope>
    <source>
        <strain evidence="9 10">OR37</strain>
    </source>
</reference>
<dbReference type="SUPFAM" id="SSF51306">
    <property type="entry name" value="LexA/Signal peptidase"/>
    <property type="match status" value="1"/>
</dbReference>
<evidence type="ECO:0000256" key="2">
    <source>
        <dbReference type="ARBA" id="ARBA00009370"/>
    </source>
</evidence>
<dbReference type="STRING" id="1292034.OR37_02905"/>
<proteinExistence type="inferred from homology"/>
<dbReference type="InterPro" id="IPR000223">
    <property type="entry name" value="Pept_S26A_signal_pept_1"/>
</dbReference>
<evidence type="ECO:0000259" key="8">
    <source>
        <dbReference type="Pfam" id="PF10502"/>
    </source>
</evidence>
<dbReference type="Gene3D" id="2.10.109.10">
    <property type="entry name" value="Umud Fragment, subunit A"/>
    <property type="match status" value="1"/>
</dbReference>
<evidence type="ECO:0000313" key="10">
    <source>
        <dbReference type="Proteomes" id="UP000013063"/>
    </source>
</evidence>
<dbReference type="PANTHER" id="PTHR43390">
    <property type="entry name" value="SIGNAL PEPTIDASE I"/>
    <property type="match status" value="1"/>
</dbReference>
<dbReference type="RefSeq" id="WP_004621341.1">
    <property type="nucleotide sequence ID" value="NZ_APMP01000020.1"/>
</dbReference>
<keyword evidence="10" id="KW-1185">Reference proteome</keyword>